<dbReference type="EMBL" id="JADDOJ010000043">
    <property type="protein sequence ID" value="MBE7941219.1"/>
    <property type="molecule type" value="Genomic_DNA"/>
</dbReference>
<reference evidence="1 2" key="1">
    <citation type="submission" date="2020-10" db="EMBL/GenBank/DDBJ databases">
        <title>Draft genome of Ramlibacter aquaticus LMG 30558.</title>
        <authorList>
            <person name="Props R."/>
        </authorList>
    </citation>
    <scope>NUCLEOTIDE SEQUENCE [LARGE SCALE GENOMIC DNA]</scope>
    <source>
        <strain evidence="1 2">LMG 30558</strain>
    </source>
</reference>
<name>A0ABR9SGA3_9BURK</name>
<keyword evidence="2" id="KW-1185">Reference proteome</keyword>
<organism evidence="1 2">
    <name type="scientific">Ramlibacter aquaticus</name>
    <dbReference type="NCBI Taxonomy" id="2780094"/>
    <lineage>
        <taxon>Bacteria</taxon>
        <taxon>Pseudomonadati</taxon>
        <taxon>Pseudomonadota</taxon>
        <taxon>Betaproteobacteria</taxon>
        <taxon>Burkholderiales</taxon>
        <taxon>Comamonadaceae</taxon>
        <taxon>Ramlibacter</taxon>
    </lineage>
</organism>
<dbReference type="Gene3D" id="2.40.160.170">
    <property type="match status" value="1"/>
</dbReference>
<comment type="caution">
    <text evidence="1">The sequence shown here is derived from an EMBL/GenBank/DDBJ whole genome shotgun (WGS) entry which is preliminary data.</text>
</comment>
<evidence type="ECO:0000313" key="1">
    <source>
        <dbReference type="EMBL" id="MBE7941219.1"/>
    </source>
</evidence>
<dbReference type="Proteomes" id="UP000715965">
    <property type="component" value="Unassembled WGS sequence"/>
</dbReference>
<evidence type="ECO:0008006" key="3">
    <source>
        <dbReference type="Google" id="ProtNLM"/>
    </source>
</evidence>
<gene>
    <name evidence="1" type="ORF">IM725_11620</name>
</gene>
<protein>
    <recommendedName>
        <fullName evidence="3">Histidine kinase</fullName>
    </recommendedName>
</protein>
<accession>A0ABR9SGA3</accession>
<sequence>MSLELGTTGVGVHLSTPIAPQLDLRVGGNFLDYKHNTSTRGVDYDAKLRLQTFDLLLDYFPQANSVFRVSGGLVIDNNRLDATGQPQGAGTYTLNGTTYTLGSLSGRATFRSPSPYLGIGWGRATSARKGWSLTSDLGVIFQGNARTSLTANGCSPAAVCSTLASDLAAENQSLQDKLHNLRYFPVIRVGASYSF</sequence>
<evidence type="ECO:0000313" key="2">
    <source>
        <dbReference type="Proteomes" id="UP000715965"/>
    </source>
</evidence>
<proteinExistence type="predicted"/>